<dbReference type="Gene3D" id="1.10.3210.10">
    <property type="entry name" value="Hypothetical protein af1432"/>
    <property type="match status" value="1"/>
</dbReference>
<sequence length="196" mass="22585">MDFLSAKEYALKRLQNELPSNLYYHGLHHTKDVCNVAEHLAQLEKVKEEDLALLRTAAWFHDMGFITQYAKNEPVAADFAREVLPSFGYSPEQVEVVANCILATAVPQQPKTLLEEILCDADLDYLGRDDFYMIAQSLRREWLDNGLFTKSLKSWYEVQYKFLSAHQYHTPSAIKLRQPTKLLHLAELKELLGLDV</sequence>
<dbReference type="SUPFAM" id="SSF109604">
    <property type="entry name" value="HD-domain/PDEase-like"/>
    <property type="match status" value="1"/>
</dbReference>
<dbReference type="AlphaFoldDB" id="A0A1I1N1E1"/>
<dbReference type="CDD" id="cd00077">
    <property type="entry name" value="HDc"/>
    <property type="match status" value="1"/>
</dbReference>
<dbReference type="InterPro" id="IPR006674">
    <property type="entry name" value="HD_domain"/>
</dbReference>
<keyword evidence="3" id="KW-1185">Reference proteome</keyword>
<dbReference type="RefSeq" id="WP_091516024.1">
    <property type="nucleotide sequence ID" value="NZ_FOLE01000012.1"/>
</dbReference>
<evidence type="ECO:0000313" key="3">
    <source>
        <dbReference type="Proteomes" id="UP000199514"/>
    </source>
</evidence>
<evidence type="ECO:0000313" key="2">
    <source>
        <dbReference type="EMBL" id="SFC91235.1"/>
    </source>
</evidence>
<dbReference type="EMBL" id="FOLE01000012">
    <property type="protein sequence ID" value="SFC91235.1"/>
    <property type="molecule type" value="Genomic_DNA"/>
</dbReference>
<name>A0A1I1N1E1_9BACT</name>
<dbReference type="Proteomes" id="UP000199514">
    <property type="component" value="Unassembled WGS sequence"/>
</dbReference>
<evidence type="ECO:0000259" key="1">
    <source>
        <dbReference type="Pfam" id="PF01966"/>
    </source>
</evidence>
<organism evidence="2 3">
    <name type="scientific">Flexibacter flexilis DSM 6793</name>
    <dbReference type="NCBI Taxonomy" id="927664"/>
    <lineage>
        <taxon>Bacteria</taxon>
        <taxon>Pseudomonadati</taxon>
        <taxon>Bacteroidota</taxon>
        <taxon>Cytophagia</taxon>
        <taxon>Cytophagales</taxon>
        <taxon>Flexibacteraceae</taxon>
        <taxon>Flexibacter</taxon>
    </lineage>
</organism>
<gene>
    <name evidence="2" type="ORF">SAMN05421780_11221</name>
</gene>
<dbReference type="Pfam" id="PF01966">
    <property type="entry name" value="HD"/>
    <property type="match status" value="1"/>
</dbReference>
<protein>
    <recommendedName>
        <fullName evidence="1">HD domain-containing protein</fullName>
    </recommendedName>
</protein>
<dbReference type="OrthoDB" id="5728337at2"/>
<dbReference type="InterPro" id="IPR003607">
    <property type="entry name" value="HD/PDEase_dom"/>
</dbReference>
<accession>A0A1I1N1E1</accession>
<reference evidence="2 3" key="1">
    <citation type="submission" date="2016-10" db="EMBL/GenBank/DDBJ databases">
        <authorList>
            <person name="de Groot N.N."/>
        </authorList>
    </citation>
    <scope>NUCLEOTIDE SEQUENCE [LARGE SCALE GENOMIC DNA]</scope>
    <source>
        <strain evidence="2 3">DSM 6793</strain>
    </source>
</reference>
<proteinExistence type="predicted"/>
<feature type="domain" description="HD" evidence="1">
    <location>
        <begin position="27"/>
        <end position="122"/>
    </location>
</feature>
<dbReference type="STRING" id="927664.SAMN05421780_11221"/>